<name>A0A0N5D5J1_THECL</name>
<keyword evidence="2" id="KW-0812">Transmembrane</keyword>
<keyword evidence="4" id="KW-1185">Reference proteome</keyword>
<evidence type="ECO:0000313" key="5">
    <source>
        <dbReference type="WBParaSite" id="TCLT_0000827301-mRNA-1"/>
    </source>
</evidence>
<reference evidence="3 4" key="2">
    <citation type="submission" date="2018-11" db="EMBL/GenBank/DDBJ databases">
        <authorList>
            <consortium name="Pathogen Informatics"/>
        </authorList>
    </citation>
    <scope>NUCLEOTIDE SEQUENCE [LARGE SCALE GENOMIC DNA]</scope>
</reference>
<sequence>MEAVRKSYSAFQSFIVSVIEWRSAATAPYFMWSVFYLNKETQLQLLMSLAAGVFGWDVLLSSTNNRSILFHVLTWPIRSLIRTVSVAAALYSALMLHHAELEKACWTAYATVALLIISPVWHCQQVPQKIGRCLYSAWTTTKFVIEKSIIAPFCSIYAVLHYVVMLKWLTVILRQITAKWILIKATVIGTWDRIFAMLRVSKNAVVNGIAYSILSTKTSILRIIHGITSGVRRFLISIKCSFFWSFIFCKDIAVNFALYLRDCIIFLVKFVINGFIYSFTTVKNAIFSVVLAFKAKLFRCLMALKNAVTSIILKVKIILYQGIVISKDSVYRAVISIRRFICDGIIRVQNLILDFYCAVIEWVKSSIIGPVLKIFTHIVQFLEYWLFAYWWPGFKSWLISYIVYRLQRLFNYFCYAFVYIVCCYWISPANAFLDKFFRLFYVYFQRSILMPSKIWAMQQVDKALILLKRMLHCLAVAVRDSIIWPFCLLTIFLIKQVLKQLQIIVFQPVTDILYRKYKICEDYVLIYFLGPVCQVFIDHIPEKSPFCDDTDTELMDLLPPGFTEDEESDREDKTVSRSKEERDFARGLKFPNVDGSDSSEDEFALKPKLRQKYKKKKLKAHPKDPIPTISNEKCNSARCETESIKQLKHSLSGSSHSDSLTSSSVQLSLDDADLRELDLTDFESGDQVNMGHMKDNIGIISTEGRRKTKKKEHSSDTCNVMENKL</sequence>
<dbReference type="OMA" id="LRYWFCA"/>
<feature type="region of interest" description="Disordered" evidence="1">
    <location>
        <begin position="558"/>
        <end position="582"/>
    </location>
</feature>
<feature type="transmembrane region" description="Helical" evidence="2">
    <location>
        <begin position="266"/>
        <end position="293"/>
    </location>
</feature>
<evidence type="ECO:0000256" key="1">
    <source>
        <dbReference type="SAM" id="MobiDB-lite"/>
    </source>
</evidence>
<feature type="compositionally biased region" description="Basic and acidic residues" evidence="1">
    <location>
        <begin position="570"/>
        <end position="582"/>
    </location>
</feature>
<dbReference type="WBParaSite" id="TCLT_0000827301-mRNA-1">
    <property type="protein sequence ID" value="TCLT_0000827301-mRNA-1"/>
    <property type="gene ID" value="TCLT_0000827301"/>
</dbReference>
<dbReference type="EMBL" id="UYYF01004606">
    <property type="protein sequence ID" value="VDN05800.1"/>
    <property type="molecule type" value="Genomic_DNA"/>
</dbReference>
<feature type="region of interest" description="Disordered" evidence="1">
    <location>
        <begin position="699"/>
        <end position="725"/>
    </location>
</feature>
<evidence type="ECO:0000256" key="2">
    <source>
        <dbReference type="SAM" id="Phobius"/>
    </source>
</evidence>
<accession>A0A0N5D5J1</accession>
<proteinExistence type="predicted"/>
<reference evidence="5" key="1">
    <citation type="submission" date="2017-02" db="UniProtKB">
        <authorList>
            <consortium name="WormBaseParasite"/>
        </authorList>
    </citation>
    <scope>IDENTIFICATION</scope>
</reference>
<keyword evidence="2" id="KW-0472">Membrane</keyword>
<feature type="transmembrane region" description="Helical" evidence="2">
    <location>
        <begin position="242"/>
        <end position="260"/>
    </location>
</feature>
<feature type="transmembrane region" description="Helical" evidence="2">
    <location>
        <begin position="149"/>
        <end position="169"/>
    </location>
</feature>
<feature type="compositionally biased region" description="Polar residues" evidence="1">
    <location>
        <begin position="716"/>
        <end position="725"/>
    </location>
</feature>
<keyword evidence="2" id="KW-1133">Transmembrane helix</keyword>
<protein>
    <submittedName>
        <fullName evidence="5">RING-type domain-containing protein</fullName>
    </submittedName>
</protein>
<dbReference type="AlphaFoldDB" id="A0A0N5D5J1"/>
<evidence type="ECO:0000313" key="4">
    <source>
        <dbReference type="Proteomes" id="UP000276776"/>
    </source>
</evidence>
<feature type="region of interest" description="Disordered" evidence="1">
    <location>
        <begin position="613"/>
        <end position="632"/>
    </location>
</feature>
<evidence type="ECO:0000313" key="3">
    <source>
        <dbReference type="EMBL" id="VDN05800.1"/>
    </source>
</evidence>
<dbReference type="OrthoDB" id="5872298at2759"/>
<organism evidence="5">
    <name type="scientific">Thelazia callipaeda</name>
    <name type="common">Oriental eyeworm</name>
    <name type="synonym">Parasitic nematode</name>
    <dbReference type="NCBI Taxonomy" id="103827"/>
    <lineage>
        <taxon>Eukaryota</taxon>
        <taxon>Metazoa</taxon>
        <taxon>Ecdysozoa</taxon>
        <taxon>Nematoda</taxon>
        <taxon>Chromadorea</taxon>
        <taxon>Rhabditida</taxon>
        <taxon>Spirurina</taxon>
        <taxon>Spiruromorpha</taxon>
        <taxon>Thelazioidea</taxon>
        <taxon>Thelaziidae</taxon>
        <taxon>Thelazia</taxon>
    </lineage>
</organism>
<dbReference type="Proteomes" id="UP000276776">
    <property type="component" value="Unassembled WGS sequence"/>
</dbReference>
<gene>
    <name evidence="3" type="ORF">TCLT_LOCUS8262</name>
</gene>
<feature type="transmembrane region" description="Helical" evidence="2">
    <location>
        <begin position="409"/>
        <end position="427"/>
    </location>
</feature>